<evidence type="ECO:0000313" key="2">
    <source>
        <dbReference type="EMBL" id="PIA30015.1"/>
    </source>
</evidence>
<dbReference type="EMBL" id="KZ305021">
    <property type="protein sequence ID" value="PIA59415.1"/>
    <property type="molecule type" value="Genomic_DNA"/>
</dbReference>
<gene>
    <name evidence="3" type="ORF">AQUCO_00400355v1</name>
    <name evidence="2" type="ORF">AQUCO_05700013v1</name>
</gene>
<keyword evidence="1" id="KW-0472">Membrane</keyword>
<keyword evidence="4" id="KW-1185">Reference proteome</keyword>
<evidence type="ECO:0000313" key="4">
    <source>
        <dbReference type="Proteomes" id="UP000230069"/>
    </source>
</evidence>
<accession>A0A2G5CFF0</accession>
<dbReference type="Proteomes" id="UP000230069">
    <property type="component" value="Unassembled WGS sequence"/>
</dbReference>
<dbReference type="AlphaFoldDB" id="A0A2G5CFF0"/>
<organism evidence="2 4">
    <name type="scientific">Aquilegia coerulea</name>
    <name type="common">Rocky mountain columbine</name>
    <dbReference type="NCBI Taxonomy" id="218851"/>
    <lineage>
        <taxon>Eukaryota</taxon>
        <taxon>Viridiplantae</taxon>
        <taxon>Streptophyta</taxon>
        <taxon>Embryophyta</taxon>
        <taxon>Tracheophyta</taxon>
        <taxon>Spermatophyta</taxon>
        <taxon>Magnoliopsida</taxon>
        <taxon>Ranunculales</taxon>
        <taxon>Ranunculaceae</taxon>
        <taxon>Thalictroideae</taxon>
        <taxon>Aquilegia</taxon>
    </lineage>
</organism>
<dbReference type="EMBL" id="KZ305074">
    <property type="protein sequence ID" value="PIA30015.1"/>
    <property type="molecule type" value="Genomic_DNA"/>
</dbReference>
<feature type="transmembrane region" description="Helical" evidence="1">
    <location>
        <begin position="34"/>
        <end position="52"/>
    </location>
</feature>
<proteinExistence type="predicted"/>
<sequence>MHQSPTIRVYAGLITTTIAERVQEKFDPSNSESLLGIFPSFCMALLVLCYSLNLSKFLKKIIGYNLKQANRSYFFLNVVTVS</sequence>
<keyword evidence="1" id="KW-1133">Transmembrane helix</keyword>
<reference evidence="2 4" key="1">
    <citation type="submission" date="2017-09" db="EMBL/GenBank/DDBJ databases">
        <title>WGS assembly of Aquilegia coerulea Goldsmith.</title>
        <authorList>
            <person name="Hodges S."/>
            <person name="Kramer E."/>
            <person name="Nordborg M."/>
            <person name="Tomkins J."/>
            <person name="Borevitz J."/>
            <person name="Derieg N."/>
            <person name="Yan J."/>
            <person name="Mihaltcheva S."/>
            <person name="Hayes R.D."/>
            <person name="Rokhsar D."/>
        </authorList>
    </citation>
    <scope>NUCLEOTIDE SEQUENCE [LARGE SCALE GENOMIC DNA]</scope>
    <source>
        <strain evidence="4">cv. Goldsmith</strain>
    </source>
</reference>
<protein>
    <submittedName>
        <fullName evidence="2">Uncharacterized protein</fullName>
    </submittedName>
</protein>
<keyword evidence="1" id="KW-0812">Transmembrane</keyword>
<evidence type="ECO:0000313" key="3">
    <source>
        <dbReference type="EMBL" id="PIA59415.1"/>
    </source>
</evidence>
<evidence type="ECO:0000256" key="1">
    <source>
        <dbReference type="SAM" id="Phobius"/>
    </source>
</evidence>
<name>A0A2G5CFF0_AQUCA</name>